<feature type="domain" description="Putative auto-transporter adhesin head GIN" evidence="1">
    <location>
        <begin position="28"/>
        <end position="229"/>
    </location>
</feature>
<comment type="caution">
    <text evidence="2">The sequence shown here is derived from an EMBL/GenBank/DDBJ whole genome shotgun (WGS) entry which is preliminary data.</text>
</comment>
<reference evidence="2" key="1">
    <citation type="journal article" date="2014" name="Front. Microbiol.">
        <title>High frequency of phylogenetically diverse reductive dehalogenase-homologous genes in deep subseafloor sedimentary metagenomes.</title>
        <authorList>
            <person name="Kawai M."/>
            <person name="Futagami T."/>
            <person name="Toyoda A."/>
            <person name="Takaki Y."/>
            <person name="Nishi S."/>
            <person name="Hori S."/>
            <person name="Arai W."/>
            <person name="Tsubouchi T."/>
            <person name="Morono Y."/>
            <person name="Uchiyama I."/>
            <person name="Ito T."/>
            <person name="Fujiyama A."/>
            <person name="Inagaki F."/>
            <person name="Takami H."/>
        </authorList>
    </citation>
    <scope>NUCLEOTIDE SEQUENCE</scope>
    <source>
        <strain evidence="2">Expedition CK06-06</strain>
    </source>
</reference>
<gene>
    <name evidence="2" type="ORF">S12H4_05676</name>
</gene>
<accession>X1QAK5</accession>
<evidence type="ECO:0000313" key="2">
    <source>
        <dbReference type="EMBL" id="GAI65268.1"/>
    </source>
</evidence>
<dbReference type="AlphaFoldDB" id="X1QAK5"/>
<protein>
    <recommendedName>
        <fullName evidence="1">Putative auto-transporter adhesin head GIN domain-containing protein</fullName>
    </recommendedName>
</protein>
<dbReference type="InterPro" id="IPR021255">
    <property type="entry name" value="DUF2807"/>
</dbReference>
<dbReference type="Pfam" id="PF10988">
    <property type="entry name" value="DUF2807"/>
    <property type="match status" value="1"/>
</dbReference>
<dbReference type="Gene3D" id="2.160.20.120">
    <property type="match status" value="1"/>
</dbReference>
<name>X1QAK5_9ZZZZ</name>
<sequence length="244" mass="25491">TVFTGCRGVTQAIIGSGNLITQEMDSTDFTKLEISHVFQAKVTRSDSFSIGITVDDNLLEYVVVRKSGNTLRIYLKAGYAYIGTTKMVEITMPKIDKLSLSGASQGEVSGFRSSDRLEFEASGASTLNIDDLKAGDTSFEISGGSRVSGGIEIADGRFNVSGASSIDLEGYASDISIEASGASHANLANFSVSNATVRISGASVVTVNASGTVDGNVSGASRLTYLDDPALTIEMSGDSTVDHR</sequence>
<dbReference type="EMBL" id="BARW01001905">
    <property type="protein sequence ID" value="GAI65268.1"/>
    <property type="molecule type" value="Genomic_DNA"/>
</dbReference>
<proteinExistence type="predicted"/>
<evidence type="ECO:0000259" key="1">
    <source>
        <dbReference type="Pfam" id="PF10988"/>
    </source>
</evidence>
<feature type="non-terminal residue" evidence="2">
    <location>
        <position position="1"/>
    </location>
</feature>
<organism evidence="2">
    <name type="scientific">marine sediment metagenome</name>
    <dbReference type="NCBI Taxonomy" id="412755"/>
    <lineage>
        <taxon>unclassified sequences</taxon>
        <taxon>metagenomes</taxon>
        <taxon>ecological metagenomes</taxon>
    </lineage>
</organism>